<keyword evidence="11" id="KW-1185">Reference proteome</keyword>
<comment type="cofactor">
    <cofactor evidence="1">
        <name>pyridoxal 5'-phosphate</name>
        <dbReference type="ChEBI" id="CHEBI:597326"/>
    </cofactor>
</comment>
<evidence type="ECO:0000256" key="7">
    <source>
        <dbReference type="ARBA" id="ARBA00023014"/>
    </source>
</evidence>
<comment type="similarity">
    <text evidence="2">Belongs to the class-V pyridoxal-phosphate-dependent aminotransferase family. NifS/IscS subfamily.</text>
</comment>
<dbReference type="PANTHER" id="PTHR11601">
    <property type="entry name" value="CYSTEINE DESULFURYLASE FAMILY MEMBER"/>
    <property type="match status" value="1"/>
</dbReference>
<evidence type="ECO:0000256" key="4">
    <source>
        <dbReference type="ARBA" id="ARBA00022723"/>
    </source>
</evidence>
<dbReference type="InterPro" id="IPR015421">
    <property type="entry name" value="PyrdxlP-dep_Trfase_major"/>
</dbReference>
<evidence type="ECO:0000256" key="8">
    <source>
        <dbReference type="ARBA" id="ARBA00050776"/>
    </source>
</evidence>
<dbReference type="PIRSF" id="PIRSF005572">
    <property type="entry name" value="NifS"/>
    <property type="match status" value="1"/>
</dbReference>
<evidence type="ECO:0000256" key="2">
    <source>
        <dbReference type="ARBA" id="ARBA00006490"/>
    </source>
</evidence>
<dbReference type="Proteomes" id="UP001524502">
    <property type="component" value="Unassembled WGS sequence"/>
</dbReference>
<dbReference type="InterPro" id="IPR000192">
    <property type="entry name" value="Aminotrans_V_dom"/>
</dbReference>
<keyword evidence="6" id="KW-0408">Iron</keyword>
<protein>
    <submittedName>
        <fullName evidence="10">Cysteine desulfurase</fullName>
    </submittedName>
</protein>
<dbReference type="PANTHER" id="PTHR11601:SF34">
    <property type="entry name" value="CYSTEINE DESULFURASE"/>
    <property type="match status" value="1"/>
</dbReference>
<comment type="caution">
    <text evidence="10">The sequence shown here is derived from an EMBL/GenBank/DDBJ whole genome shotgun (WGS) entry which is preliminary data.</text>
</comment>
<evidence type="ECO:0000259" key="9">
    <source>
        <dbReference type="Pfam" id="PF00266"/>
    </source>
</evidence>
<reference evidence="10 11" key="1">
    <citation type="submission" date="2022-06" db="EMBL/GenBank/DDBJ databases">
        <title>Isolation of gut microbiota from human fecal samples.</title>
        <authorList>
            <person name="Pamer E.G."/>
            <person name="Barat B."/>
            <person name="Waligurski E."/>
            <person name="Medina S."/>
            <person name="Paddock L."/>
            <person name="Mostad J."/>
        </authorList>
    </citation>
    <scope>NUCLEOTIDE SEQUENCE [LARGE SCALE GENOMIC DNA]</scope>
    <source>
        <strain evidence="10 11">SL.3.17</strain>
    </source>
</reference>
<dbReference type="Gene3D" id="3.90.1150.10">
    <property type="entry name" value="Aspartate Aminotransferase, domain 1"/>
    <property type="match status" value="1"/>
</dbReference>
<dbReference type="SUPFAM" id="SSF53383">
    <property type="entry name" value="PLP-dependent transferases"/>
    <property type="match status" value="1"/>
</dbReference>
<evidence type="ECO:0000313" key="11">
    <source>
        <dbReference type="Proteomes" id="UP001524502"/>
    </source>
</evidence>
<dbReference type="Gene3D" id="3.40.640.10">
    <property type="entry name" value="Type I PLP-dependent aspartate aminotransferase-like (Major domain)"/>
    <property type="match status" value="1"/>
</dbReference>
<organism evidence="10 11">
    <name type="scientific">Anaerovorax odorimutans</name>
    <dbReference type="NCBI Taxonomy" id="109327"/>
    <lineage>
        <taxon>Bacteria</taxon>
        <taxon>Bacillati</taxon>
        <taxon>Bacillota</taxon>
        <taxon>Clostridia</taxon>
        <taxon>Peptostreptococcales</taxon>
        <taxon>Anaerovoracaceae</taxon>
        <taxon>Anaerovorax</taxon>
    </lineage>
</organism>
<evidence type="ECO:0000256" key="5">
    <source>
        <dbReference type="ARBA" id="ARBA00022898"/>
    </source>
</evidence>
<dbReference type="InterPro" id="IPR015422">
    <property type="entry name" value="PyrdxlP-dep_Trfase_small"/>
</dbReference>
<gene>
    <name evidence="10" type="ORF">NE619_15260</name>
</gene>
<keyword evidence="7" id="KW-0411">Iron-sulfur</keyword>
<dbReference type="RefSeq" id="WP_256133287.1">
    <property type="nucleotide sequence ID" value="NZ_JANFXK010000020.1"/>
</dbReference>
<dbReference type="InterPro" id="IPR015424">
    <property type="entry name" value="PyrdxlP-dep_Trfase"/>
</dbReference>
<feature type="domain" description="Aminotransferase class V" evidence="9">
    <location>
        <begin position="2"/>
        <end position="356"/>
    </location>
</feature>
<keyword evidence="5" id="KW-0663">Pyridoxal phosphate</keyword>
<evidence type="ECO:0000313" key="10">
    <source>
        <dbReference type="EMBL" id="MCQ4638095.1"/>
    </source>
</evidence>
<dbReference type="Gene3D" id="1.10.260.50">
    <property type="match status" value="1"/>
</dbReference>
<dbReference type="EMBL" id="JANFXK010000020">
    <property type="protein sequence ID" value="MCQ4638095.1"/>
    <property type="molecule type" value="Genomic_DNA"/>
</dbReference>
<dbReference type="InterPro" id="IPR016454">
    <property type="entry name" value="Cysteine_dSase"/>
</dbReference>
<name>A0ABT1RSE9_9FIRM</name>
<evidence type="ECO:0000256" key="3">
    <source>
        <dbReference type="ARBA" id="ARBA00022679"/>
    </source>
</evidence>
<keyword evidence="4" id="KW-0479">Metal-binding</keyword>
<evidence type="ECO:0000256" key="6">
    <source>
        <dbReference type="ARBA" id="ARBA00023004"/>
    </source>
</evidence>
<keyword evidence="3" id="KW-0808">Transferase</keyword>
<evidence type="ECO:0000256" key="1">
    <source>
        <dbReference type="ARBA" id="ARBA00001933"/>
    </source>
</evidence>
<comment type="catalytic activity">
    <reaction evidence="8">
        <text>(sulfur carrier)-H + L-cysteine = (sulfur carrier)-SH + L-alanine</text>
        <dbReference type="Rhea" id="RHEA:43892"/>
        <dbReference type="Rhea" id="RHEA-COMP:14737"/>
        <dbReference type="Rhea" id="RHEA-COMP:14739"/>
        <dbReference type="ChEBI" id="CHEBI:29917"/>
        <dbReference type="ChEBI" id="CHEBI:35235"/>
        <dbReference type="ChEBI" id="CHEBI:57972"/>
        <dbReference type="ChEBI" id="CHEBI:64428"/>
        <dbReference type="EC" id="2.8.1.7"/>
    </reaction>
</comment>
<dbReference type="Pfam" id="PF00266">
    <property type="entry name" value="Aminotran_5"/>
    <property type="match status" value="1"/>
</dbReference>
<proteinExistence type="inferred from homology"/>
<accession>A0ABT1RSE9</accession>
<sequence>MIYLDNSATTRQHDRVTEIMVKYMKEDFGNPSSLYSLGVTAEKAVKEARKKLMRAMDLKQGNLYFTSCGTEADSMALLGAAQARRRRGNRIITSQVEHPAVLEACKRLEDQGFEVIYVGVDKNCRLNMDQLAAAINEETILISIMQVNNETGAVMPVDEVGDIKKNALLHTDAVQALGKLPLPRKADMISVSGHKIHGPKGIGALWIDKGVNIPAFLVGGGQESGMRSGTENVPAIAGFGEAAELSASESAGADSVRKVRDYLLAGIRDEIRDIRVNSPEDGCPSVLNISFLGTRAEVLLHTLEQDEIYVSTGSACSSNKKGQSHVLTAMGLSDKEIEGAIRFSFSRYNRIEEMDLVLEKVKAAVARFRKLGSFR</sequence>